<dbReference type="WBParaSite" id="BPAG_0000912601-mRNA-1">
    <property type="protein sequence ID" value="BPAG_0000912601-mRNA-1"/>
    <property type="gene ID" value="BPAG_0000912601"/>
</dbReference>
<evidence type="ECO:0000313" key="2">
    <source>
        <dbReference type="Proteomes" id="UP000278627"/>
    </source>
</evidence>
<reference evidence="1 2" key="2">
    <citation type="submission" date="2018-11" db="EMBL/GenBank/DDBJ databases">
        <authorList>
            <consortium name="Pathogen Informatics"/>
        </authorList>
    </citation>
    <scope>NUCLEOTIDE SEQUENCE [LARGE SCALE GENOMIC DNA]</scope>
</reference>
<dbReference type="EMBL" id="UZAD01013146">
    <property type="protein sequence ID" value="VDN90274.1"/>
    <property type="molecule type" value="Genomic_DNA"/>
</dbReference>
<protein>
    <submittedName>
        <fullName evidence="1 3">Uncharacterized protein</fullName>
    </submittedName>
</protein>
<organism evidence="3">
    <name type="scientific">Brugia pahangi</name>
    <name type="common">Filarial nematode worm</name>
    <dbReference type="NCBI Taxonomy" id="6280"/>
    <lineage>
        <taxon>Eukaryota</taxon>
        <taxon>Metazoa</taxon>
        <taxon>Ecdysozoa</taxon>
        <taxon>Nematoda</taxon>
        <taxon>Chromadorea</taxon>
        <taxon>Rhabditida</taxon>
        <taxon>Spirurina</taxon>
        <taxon>Spiruromorpha</taxon>
        <taxon>Filarioidea</taxon>
        <taxon>Onchocercidae</taxon>
        <taxon>Brugia</taxon>
    </lineage>
</organism>
<proteinExistence type="predicted"/>
<dbReference type="Proteomes" id="UP000278627">
    <property type="component" value="Unassembled WGS sequence"/>
</dbReference>
<dbReference type="AlphaFoldDB" id="A0A0N4TL76"/>
<sequence>MDGWMDWDEDGRAGGGEGLVLGRVKTAPTTEGRINHRFAVVDFHIVCDNFDTNMLSRKDFNFRLCVDVLRSLFPGFMIIL</sequence>
<evidence type="ECO:0000313" key="1">
    <source>
        <dbReference type="EMBL" id="VDN90274.1"/>
    </source>
</evidence>
<name>A0A0N4TL76_BRUPA</name>
<reference evidence="3" key="1">
    <citation type="submission" date="2017-02" db="UniProtKB">
        <authorList>
            <consortium name="WormBaseParasite"/>
        </authorList>
    </citation>
    <scope>IDENTIFICATION</scope>
</reference>
<evidence type="ECO:0000313" key="3">
    <source>
        <dbReference type="WBParaSite" id="BPAG_0000912601-mRNA-1"/>
    </source>
</evidence>
<accession>A0A0N4TL76</accession>
<keyword evidence="2" id="KW-1185">Reference proteome</keyword>
<gene>
    <name evidence="1" type="ORF">BPAG_LOCUS9088</name>
</gene>